<accession>A0A0E9UFL0</accession>
<name>A0A0E9UFL0_ANGAN</name>
<evidence type="ECO:0000313" key="1">
    <source>
        <dbReference type="EMBL" id="JAH64025.1"/>
    </source>
</evidence>
<organism evidence="1">
    <name type="scientific">Anguilla anguilla</name>
    <name type="common">European freshwater eel</name>
    <name type="synonym">Muraena anguilla</name>
    <dbReference type="NCBI Taxonomy" id="7936"/>
    <lineage>
        <taxon>Eukaryota</taxon>
        <taxon>Metazoa</taxon>
        <taxon>Chordata</taxon>
        <taxon>Craniata</taxon>
        <taxon>Vertebrata</taxon>
        <taxon>Euteleostomi</taxon>
        <taxon>Actinopterygii</taxon>
        <taxon>Neopterygii</taxon>
        <taxon>Teleostei</taxon>
        <taxon>Anguilliformes</taxon>
        <taxon>Anguillidae</taxon>
        <taxon>Anguilla</taxon>
    </lineage>
</organism>
<reference evidence="1" key="1">
    <citation type="submission" date="2014-11" db="EMBL/GenBank/DDBJ databases">
        <authorList>
            <person name="Amaro Gonzalez C."/>
        </authorList>
    </citation>
    <scope>NUCLEOTIDE SEQUENCE</scope>
</reference>
<dbReference type="EMBL" id="GBXM01044552">
    <property type="protein sequence ID" value="JAH64025.1"/>
    <property type="molecule type" value="Transcribed_RNA"/>
</dbReference>
<proteinExistence type="predicted"/>
<dbReference type="AlphaFoldDB" id="A0A0E9UFL0"/>
<sequence length="28" mass="3188">MWYSEGFPVLCCHHLVGVLLARENAENV</sequence>
<protein>
    <submittedName>
        <fullName evidence="1">Uncharacterized protein</fullName>
    </submittedName>
</protein>
<reference evidence="1" key="2">
    <citation type="journal article" date="2015" name="Fish Shellfish Immunol.">
        <title>Early steps in the European eel (Anguilla anguilla)-Vibrio vulnificus interaction in the gills: Role of the RtxA13 toxin.</title>
        <authorList>
            <person name="Callol A."/>
            <person name="Pajuelo D."/>
            <person name="Ebbesson L."/>
            <person name="Teles M."/>
            <person name="MacKenzie S."/>
            <person name="Amaro C."/>
        </authorList>
    </citation>
    <scope>NUCLEOTIDE SEQUENCE</scope>
</reference>